<evidence type="ECO:0000256" key="2">
    <source>
        <dbReference type="SAM" id="SignalP"/>
    </source>
</evidence>
<feature type="region of interest" description="Disordered" evidence="1">
    <location>
        <begin position="23"/>
        <end position="56"/>
    </location>
</feature>
<keyword evidence="2" id="KW-0732">Signal</keyword>
<gene>
    <name evidence="3" type="ORF">RF819_03105</name>
</gene>
<sequence length="94" mass="10085">MRLLTLSIVACCLLSACAVGPTPTPGTPPKVPPPASLTAPPQPLPPPDSGQMRDLESNHLATARAYHLLAQQMCNLLSFLEINHDICIKFEADR</sequence>
<proteinExistence type="predicted"/>
<feature type="compositionally biased region" description="Pro residues" evidence="1">
    <location>
        <begin position="23"/>
        <end position="48"/>
    </location>
</feature>
<dbReference type="EMBL" id="MTJN01000002">
    <property type="protein sequence ID" value="OOV05831.1"/>
    <property type="molecule type" value="Genomic_DNA"/>
</dbReference>
<dbReference type="STRING" id="28066.RF819_03105"/>
<evidence type="ECO:0000313" key="4">
    <source>
        <dbReference type="Proteomes" id="UP000190750"/>
    </source>
</evidence>
<feature type="signal peptide" evidence="2">
    <location>
        <begin position="1"/>
        <end position="18"/>
    </location>
</feature>
<feature type="chain" id="PRO_5013046347" evidence="2">
    <location>
        <begin position="19"/>
        <end position="94"/>
    </location>
</feature>
<dbReference type="AlphaFoldDB" id="A0A1T1ANX9"/>
<dbReference type="Proteomes" id="UP000190750">
    <property type="component" value="Unassembled WGS sequence"/>
</dbReference>
<name>A0A1T1ANX9_RHOFE</name>
<protein>
    <submittedName>
        <fullName evidence="3">Uncharacterized protein</fullName>
    </submittedName>
</protein>
<evidence type="ECO:0000256" key="1">
    <source>
        <dbReference type="SAM" id="MobiDB-lite"/>
    </source>
</evidence>
<evidence type="ECO:0000313" key="3">
    <source>
        <dbReference type="EMBL" id="OOV05831.1"/>
    </source>
</evidence>
<reference evidence="3 4" key="1">
    <citation type="submission" date="2017-01" db="EMBL/GenBank/DDBJ databases">
        <title>Genome sequencing of Rhodoferax fermentans JCM 7819.</title>
        <authorList>
            <person name="Kim Y.J."/>
            <person name="Farh M.E.-A."/>
            <person name="Yang D.-C."/>
        </authorList>
    </citation>
    <scope>NUCLEOTIDE SEQUENCE [LARGE SCALE GENOMIC DNA]</scope>
    <source>
        <strain evidence="3 4">JCM 7819</strain>
    </source>
</reference>
<accession>A0A1T1ANX9</accession>
<dbReference type="PROSITE" id="PS51257">
    <property type="entry name" value="PROKAR_LIPOPROTEIN"/>
    <property type="match status" value="1"/>
</dbReference>
<dbReference type="RefSeq" id="WP_143541586.1">
    <property type="nucleotide sequence ID" value="NZ_MTJN01000002.1"/>
</dbReference>
<comment type="caution">
    <text evidence="3">The sequence shown here is derived from an EMBL/GenBank/DDBJ whole genome shotgun (WGS) entry which is preliminary data.</text>
</comment>
<organism evidence="3 4">
    <name type="scientific">Rhodoferax fermentans</name>
    <dbReference type="NCBI Taxonomy" id="28066"/>
    <lineage>
        <taxon>Bacteria</taxon>
        <taxon>Pseudomonadati</taxon>
        <taxon>Pseudomonadota</taxon>
        <taxon>Betaproteobacteria</taxon>
        <taxon>Burkholderiales</taxon>
        <taxon>Comamonadaceae</taxon>
        <taxon>Rhodoferax</taxon>
    </lineage>
</organism>
<keyword evidence="4" id="KW-1185">Reference proteome</keyword>